<name>A0AA85BAQ8_9TREM</name>
<dbReference type="WBParaSite" id="SMTH1_43340.1">
    <property type="protein sequence ID" value="SMTH1_43340.1"/>
    <property type="gene ID" value="SMTH1_43340"/>
</dbReference>
<feature type="compositionally biased region" description="Acidic residues" evidence="2">
    <location>
        <begin position="191"/>
        <end position="215"/>
    </location>
</feature>
<dbReference type="AlphaFoldDB" id="A0AA85BAQ8"/>
<feature type="compositionally biased region" description="Acidic residues" evidence="2">
    <location>
        <begin position="142"/>
        <end position="167"/>
    </location>
</feature>
<dbReference type="GO" id="GO:0006367">
    <property type="term" value="P:transcription initiation at RNA polymerase II promoter"/>
    <property type="evidence" value="ECO:0007669"/>
    <property type="project" value="InterPro"/>
</dbReference>
<dbReference type="GO" id="GO:0003677">
    <property type="term" value="F:DNA binding"/>
    <property type="evidence" value="ECO:0007669"/>
    <property type="project" value="UniProtKB-KW"/>
</dbReference>
<comment type="subcellular location">
    <subcellularLocation>
        <location evidence="1">Nucleus</location>
    </subcellularLocation>
</comment>
<keyword evidence="1" id="KW-0539">Nucleus</keyword>
<proteinExistence type="inferred from homology"/>
<keyword evidence="1" id="KW-0238">DNA-binding</keyword>
<dbReference type="Gene3D" id="1.10.10.10">
    <property type="entry name" value="Winged helix-like DNA-binding domain superfamily/Winged helix DNA-binding domain"/>
    <property type="match status" value="1"/>
</dbReference>
<comment type="function">
    <text evidence="1">TFIIF is a general transcription initiation factor that binds to RNA polymerase II and helps to recruit it to the initiation complex in collaboration with TFIIB. It promotes transcription elongation.</text>
</comment>
<feature type="compositionally biased region" description="Low complexity" evidence="2">
    <location>
        <begin position="323"/>
        <end position="336"/>
    </location>
</feature>
<feature type="compositionally biased region" description="Polar residues" evidence="2">
    <location>
        <begin position="31"/>
        <end position="41"/>
    </location>
</feature>
<feature type="region of interest" description="Disordered" evidence="2">
    <location>
        <begin position="1"/>
        <end position="297"/>
    </location>
</feature>
<evidence type="ECO:0000256" key="2">
    <source>
        <dbReference type="SAM" id="MobiDB-lite"/>
    </source>
</evidence>
<dbReference type="GO" id="GO:0005634">
    <property type="term" value="C:nucleus"/>
    <property type="evidence" value="ECO:0007669"/>
    <property type="project" value="UniProtKB-SubCell"/>
</dbReference>
<organism evidence="3 4">
    <name type="scientific">Schistosoma mattheei</name>
    <dbReference type="NCBI Taxonomy" id="31246"/>
    <lineage>
        <taxon>Eukaryota</taxon>
        <taxon>Metazoa</taxon>
        <taxon>Spiralia</taxon>
        <taxon>Lophotrochozoa</taxon>
        <taxon>Platyhelminthes</taxon>
        <taxon>Trematoda</taxon>
        <taxon>Digenea</taxon>
        <taxon>Strigeidida</taxon>
        <taxon>Schistosomatoidea</taxon>
        <taxon>Schistosomatidae</taxon>
        <taxon>Schistosoma</taxon>
    </lineage>
</organism>
<dbReference type="InterPro" id="IPR036390">
    <property type="entry name" value="WH_DNA-bd_sf"/>
</dbReference>
<dbReference type="SUPFAM" id="SSF46785">
    <property type="entry name" value="Winged helix' DNA-binding domain"/>
    <property type="match status" value="1"/>
</dbReference>
<accession>A0AA85BAQ8</accession>
<sequence length="453" mass="50039">MVKRKLTDNVSDDETNMDREISKGLKFLTSLGDSNSNQRNSTEVKTKDLNPENTLKLTDLEELDSGSEADDDDDEDDLGDDNRLKNPNADPLKAEEGPSSSKGKSLLFEDSDDRNKGGSKGGLLKTRGVKRRKRKAINMGSSDEEDDPDEEAQDESELDDHEGDEVDYMTNSSSDEEKLSIALKTLLTDISSEEEKSEDDMQDVEENPPVDDEDNIYSKRRSEIDDMTKPQRNDFQKGTKHSISIHKSDDRLEATAKSHRSHKKRQDNDNDSGSSSSSSSSSADDSSTYSSSDSDLDNRLKSIQKNAKKAEVLQKLSETIHAPSLSSGINSGSSPIDNQPVSCGNNSNLKRLPIDLSASVNSDTSADSPAAKKLRNDTPSGTSTISTDNELVNTVRKYLMRKPITVRELLKKIRLRKLVGKNEDAQTVLANVLRQLRPIKQTINGQHALSLKH</sequence>
<evidence type="ECO:0000256" key="1">
    <source>
        <dbReference type="RuleBase" id="RU366044"/>
    </source>
</evidence>
<reference evidence="4" key="1">
    <citation type="submission" date="2023-11" db="UniProtKB">
        <authorList>
            <consortium name="WormBaseParasite"/>
        </authorList>
    </citation>
    <scope>IDENTIFICATION</scope>
</reference>
<keyword evidence="1" id="KW-0804">Transcription</keyword>
<comment type="similarity">
    <text evidence="1">Belongs to the TFIIF alpha subunit family.</text>
</comment>
<evidence type="ECO:0000313" key="3">
    <source>
        <dbReference type="Proteomes" id="UP000050791"/>
    </source>
</evidence>
<feature type="compositionally biased region" description="Acidic residues" evidence="2">
    <location>
        <begin position="60"/>
        <end position="79"/>
    </location>
</feature>
<feature type="compositionally biased region" description="Polar residues" evidence="2">
    <location>
        <begin position="337"/>
        <end position="349"/>
    </location>
</feature>
<dbReference type="Pfam" id="PF05793">
    <property type="entry name" value="TFIIF_alpha"/>
    <property type="match status" value="1"/>
</dbReference>
<feature type="region of interest" description="Disordered" evidence="2">
    <location>
        <begin position="323"/>
        <end position="385"/>
    </location>
</feature>
<dbReference type="InterPro" id="IPR036388">
    <property type="entry name" value="WH-like_DNA-bd_sf"/>
</dbReference>
<keyword evidence="1" id="KW-0805">Transcription regulation</keyword>
<feature type="compositionally biased region" description="Low complexity" evidence="2">
    <location>
        <begin position="271"/>
        <end position="293"/>
    </location>
</feature>
<dbReference type="Proteomes" id="UP000050791">
    <property type="component" value="Unassembled WGS sequence"/>
</dbReference>
<feature type="compositionally biased region" description="Basic and acidic residues" evidence="2">
    <location>
        <begin position="246"/>
        <end position="256"/>
    </location>
</feature>
<evidence type="ECO:0000313" key="4">
    <source>
        <dbReference type="WBParaSite" id="SMTH1_43340.1"/>
    </source>
</evidence>
<feature type="compositionally biased region" description="Polar residues" evidence="2">
    <location>
        <begin position="358"/>
        <end position="367"/>
    </location>
</feature>
<dbReference type="InterPro" id="IPR008851">
    <property type="entry name" value="TFIIF-alpha"/>
</dbReference>
<dbReference type="GO" id="GO:0032968">
    <property type="term" value="P:positive regulation of transcription elongation by RNA polymerase II"/>
    <property type="evidence" value="ECO:0007669"/>
    <property type="project" value="InterPro"/>
</dbReference>
<feature type="compositionally biased region" description="Basic and acidic residues" evidence="2">
    <location>
        <begin position="216"/>
        <end position="237"/>
    </location>
</feature>
<feature type="compositionally biased region" description="Basic residues" evidence="2">
    <location>
        <begin position="127"/>
        <end position="136"/>
    </location>
</feature>
<protein>
    <recommendedName>
        <fullName evidence="1">Transcription initiation factor IIF subunit alpha</fullName>
    </recommendedName>
</protein>